<feature type="region of interest" description="Disordered" evidence="1">
    <location>
        <begin position="662"/>
        <end position="681"/>
    </location>
</feature>
<feature type="region of interest" description="Disordered" evidence="1">
    <location>
        <begin position="1"/>
        <end position="45"/>
    </location>
</feature>
<evidence type="ECO:0000313" key="3">
    <source>
        <dbReference type="EMBL" id="MBW4549157.1"/>
    </source>
</evidence>
<protein>
    <submittedName>
        <fullName evidence="3">Chromosome segregation ATPase</fullName>
    </submittedName>
</protein>
<evidence type="ECO:0000256" key="2">
    <source>
        <dbReference type="SAM" id="Phobius"/>
    </source>
</evidence>
<keyword evidence="2" id="KW-0472">Membrane</keyword>
<organism evidence="3 4">
    <name type="scientific">Symplocastrum torsivum CPER-KK1</name>
    <dbReference type="NCBI Taxonomy" id="450513"/>
    <lineage>
        <taxon>Bacteria</taxon>
        <taxon>Bacillati</taxon>
        <taxon>Cyanobacteriota</taxon>
        <taxon>Cyanophyceae</taxon>
        <taxon>Oscillatoriophycideae</taxon>
        <taxon>Oscillatoriales</taxon>
        <taxon>Microcoleaceae</taxon>
        <taxon>Symplocastrum</taxon>
    </lineage>
</organism>
<comment type="caution">
    <text evidence="3">The sequence shown here is derived from an EMBL/GenBank/DDBJ whole genome shotgun (WGS) entry which is preliminary data.</text>
</comment>
<reference evidence="3" key="1">
    <citation type="submission" date="2021-05" db="EMBL/GenBank/DDBJ databases">
        <authorList>
            <person name="Pietrasiak N."/>
            <person name="Ward R."/>
            <person name="Stajich J.E."/>
            <person name="Kurbessoian T."/>
        </authorList>
    </citation>
    <scope>NUCLEOTIDE SEQUENCE</scope>
    <source>
        <strain evidence="3">CPER-KK1</strain>
    </source>
</reference>
<sequence length="681" mass="76000">MTRNREIPDRWPTSKPSKPGRLNGRQRKRSDSTAKRPASNLPSQQLYPMVEQHLEPQQAVPGVPSPLPPQLRQPSRRRFKFNLQVGVALIVLGFGSVGFIAVALLLKLPAVPNCPATFWPTASASMRLYCAEIAANKQTAENLLEAIALVEALPKDHPLRPEIDRNIEEWSRDILKIGEEKFQAGQLNEAIEIARRIPTHVAAYKLVETEIGRWQSIWAKAEALYQKAENQLKESNWNLAFREAVKLTYVDNKFWATVKYDKLVDLIQIGREASAKLDKAYQLSKTGRVDDILAAIKQAETIPRESFAYKEAQDLIAESGNKLVKIAQDRLERRNWQGVLEIANKLPASVKLPEVKADLIDLANAISSAESGTATDLEAAIASAQKVTPDRPLYEKGQQLISRWQRETEDVTRLERARTFANSGLTSDLRAAIAEAEEIPSGNPRYQEARKEITRWTSQAETIEDRPYIDRAVQIANLGGIAALQEAVQEASRVAPGRTLYREAQDKIRQWTDTIQRTQDQPYLDQARSLASAGNIPAAITAAQQIQSGRALYREAQGDVNRWQTEARGQQRLQEAYQTANPGTPEALSAAIRVARQVPTASSSRDNARLVVNRWSYQLLSMANDRSSYNMTEAIAIARLIPSGTEAYSSAQQQIQAWQNILNPPPSPSFELPSSPDGQFQ</sequence>
<dbReference type="EMBL" id="JAHHIF010000084">
    <property type="protein sequence ID" value="MBW4549157.1"/>
    <property type="molecule type" value="Genomic_DNA"/>
</dbReference>
<keyword evidence="2" id="KW-0812">Transmembrane</keyword>
<reference evidence="3" key="2">
    <citation type="journal article" date="2022" name="Microbiol. Resour. Announc.">
        <title>Metagenome Sequencing to Explore Phylogenomics of Terrestrial Cyanobacteria.</title>
        <authorList>
            <person name="Ward R.D."/>
            <person name="Stajich J.E."/>
            <person name="Johansen J.R."/>
            <person name="Huntemann M."/>
            <person name="Clum A."/>
            <person name="Foster B."/>
            <person name="Foster B."/>
            <person name="Roux S."/>
            <person name="Palaniappan K."/>
            <person name="Varghese N."/>
            <person name="Mukherjee S."/>
            <person name="Reddy T.B.K."/>
            <person name="Daum C."/>
            <person name="Copeland A."/>
            <person name="Chen I.A."/>
            <person name="Ivanova N.N."/>
            <person name="Kyrpides N.C."/>
            <person name="Shapiro N."/>
            <person name="Eloe-Fadrosh E.A."/>
            <person name="Pietrasiak N."/>
        </authorList>
    </citation>
    <scope>NUCLEOTIDE SEQUENCE</scope>
    <source>
        <strain evidence="3">CPER-KK1</strain>
    </source>
</reference>
<evidence type="ECO:0000256" key="1">
    <source>
        <dbReference type="SAM" id="MobiDB-lite"/>
    </source>
</evidence>
<dbReference type="Proteomes" id="UP000753908">
    <property type="component" value="Unassembled WGS sequence"/>
</dbReference>
<proteinExistence type="predicted"/>
<accession>A0A951PSL0</accession>
<feature type="transmembrane region" description="Helical" evidence="2">
    <location>
        <begin position="81"/>
        <end position="106"/>
    </location>
</feature>
<name>A0A951PSL0_9CYAN</name>
<evidence type="ECO:0000313" key="4">
    <source>
        <dbReference type="Proteomes" id="UP000753908"/>
    </source>
</evidence>
<dbReference type="AlphaFoldDB" id="A0A951PSL0"/>
<keyword evidence="2" id="KW-1133">Transmembrane helix</keyword>
<gene>
    <name evidence="3" type="ORF">KME25_32850</name>
</gene>
<feature type="compositionally biased region" description="Low complexity" evidence="1">
    <location>
        <begin position="669"/>
        <end position="681"/>
    </location>
</feature>